<sequence>MLKLMNNKRYRQQSSRSNKHSNVVIHGCLTQKDPQTGKYKLCVLLENKDHGCKRFGVPITTFLSLSKYVFLQFFVAISIWYVCSMDLLEIMIKWNTRQVTFANL</sequence>
<accession>A0AAV8A138</accession>
<keyword evidence="1" id="KW-1133">Transmembrane helix</keyword>
<keyword evidence="1" id="KW-0472">Membrane</keyword>
<comment type="caution">
    <text evidence="2">The sequence shown here is derived from an EMBL/GenBank/DDBJ whole genome shotgun (WGS) entry which is preliminary data.</text>
</comment>
<evidence type="ECO:0000313" key="3">
    <source>
        <dbReference type="Proteomes" id="UP001146793"/>
    </source>
</evidence>
<protein>
    <submittedName>
        <fullName evidence="2">Uncharacterized protein</fullName>
    </submittedName>
</protein>
<dbReference type="Proteomes" id="UP001146793">
    <property type="component" value="Unassembled WGS sequence"/>
</dbReference>
<dbReference type="EMBL" id="JANTQA010000023">
    <property type="protein sequence ID" value="KAJ3445899.1"/>
    <property type="molecule type" value="Genomic_DNA"/>
</dbReference>
<gene>
    <name evidence="2" type="ORF">M0812_11787</name>
</gene>
<dbReference type="AlphaFoldDB" id="A0AAV8A138"/>
<reference evidence="2" key="1">
    <citation type="submission" date="2022-08" db="EMBL/GenBank/DDBJ databases">
        <title>Novel sulphate-reducing endosymbionts in the free-living metamonad Anaeramoeba.</title>
        <authorList>
            <person name="Jerlstrom-Hultqvist J."/>
            <person name="Cepicka I."/>
            <person name="Gallot-Lavallee L."/>
            <person name="Salas-Leiva D."/>
            <person name="Curtis B.A."/>
            <person name="Zahonova K."/>
            <person name="Pipaliya S."/>
            <person name="Dacks J."/>
            <person name="Roger A.J."/>
        </authorList>
    </citation>
    <scope>NUCLEOTIDE SEQUENCE</scope>
    <source>
        <strain evidence="2">Busselton2</strain>
    </source>
</reference>
<evidence type="ECO:0000256" key="1">
    <source>
        <dbReference type="SAM" id="Phobius"/>
    </source>
</evidence>
<evidence type="ECO:0000313" key="2">
    <source>
        <dbReference type="EMBL" id="KAJ3445899.1"/>
    </source>
</evidence>
<feature type="transmembrane region" description="Helical" evidence="1">
    <location>
        <begin position="68"/>
        <end position="88"/>
    </location>
</feature>
<proteinExistence type="predicted"/>
<name>A0AAV8A138_9EUKA</name>
<keyword evidence="1" id="KW-0812">Transmembrane</keyword>
<organism evidence="2 3">
    <name type="scientific">Anaeramoeba flamelloides</name>
    <dbReference type="NCBI Taxonomy" id="1746091"/>
    <lineage>
        <taxon>Eukaryota</taxon>
        <taxon>Metamonada</taxon>
        <taxon>Anaeramoebidae</taxon>
        <taxon>Anaeramoeba</taxon>
    </lineage>
</organism>